<dbReference type="PATRIC" id="fig|1330330.3.peg.422"/>
<dbReference type="Gene3D" id="3.50.50.60">
    <property type="entry name" value="FAD/NAD(P)-binding domain"/>
    <property type="match status" value="1"/>
</dbReference>
<protein>
    <recommendedName>
        <fullName evidence="1">FAD-binding domain-containing protein</fullName>
    </recommendedName>
</protein>
<evidence type="ECO:0000313" key="2">
    <source>
        <dbReference type="EMBL" id="AKI96803.1"/>
    </source>
</evidence>
<dbReference type="InterPro" id="IPR002938">
    <property type="entry name" value="FAD-bd"/>
</dbReference>
<dbReference type="AlphaFoldDB" id="A0A0G2ZDB1"/>
<reference evidence="2 3" key="1">
    <citation type="submission" date="2015-04" db="EMBL/GenBank/DDBJ databases">
        <title>Complete Genome Sequence of Kosmotoga pacifica SLHLJ1.</title>
        <authorList>
            <person name="Jiang L.J."/>
            <person name="Shao Z.Z."/>
            <person name="Jebbar M."/>
        </authorList>
    </citation>
    <scope>NUCLEOTIDE SEQUENCE [LARGE SCALE GENOMIC DNA]</scope>
    <source>
        <strain evidence="2 3">SLHLJ1</strain>
    </source>
</reference>
<proteinExistence type="predicted"/>
<name>A0A0G2ZDB1_9BACT</name>
<accession>A0A0G2ZDB1</accession>
<dbReference type="InterPro" id="IPR036188">
    <property type="entry name" value="FAD/NAD-bd_sf"/>
</dbReference>
<dbReference type="RefSeq" id="WP_047753938.1">
    <property type="nucleotide sequence ID" value="NZ_CAJUHA010000004.1"/>
</dbReference>
<sequence>MKWKKYDVVVVGAGPSGCAASKILKNSGAKVLLLDKYGFKKNKGCGGGITPKALKLIKQIFPEIELKANSVNCLEIRYVHKGLNKEVCRFSFSSPVFHVVSRSEFDMKLLEAVINNGVKFSRERVRSLKEHEDAIVVETDNSCYLADYAIVSAGIFGSSLLSREFSQKYSLIVHRKAKKTSEEAALTFFENGYAWYFPGFEHASMGAGVYIEGKESFMLSKNNLMLASYMDEDLKITPIPSFSLEFLYEVNRFMEGCLVVGDSAGFVDSWTGEGISYALYTGAIAARTILKYRKTRLNERFLNNTRPIMENLVMALGLRNSFIRNFPDKVELIRDKRFARLLFSYLSSFSKNLFRLVLKSYLVPRSKVQIV</sequence>
<organism evidence="2 3">
    <name type="scientific">Kosmotoga pacifica</name>
    <dbReference type="NCBI Taxonomy" id="1330330"/>
    <lineage>
        <taxon>Bacteria</taxon>
        <taxon>Thermotogati</taxon>
        <taxon>Thermotogota</taxon>
        <taxon>Thermotogae</taxon>
        <taxon>Kosmotogales</taxon>
        <taxon>Kosmotogaceae</taxon>
        <taxon>Kosmotoga</taxon>
    </lineage>
</organism>
<dbReference type="EMBL" id="CP011232">
    <property type="protein sequence ID" value="AKI96803.1"/>
    <property type="molecule type" value="Genomic_DNA"/>
</dbReference>
<dbReference type="GO" id="GO:0071949">
    <property type="term" value="F:FAD binding"/>
    <property type="evidence" value="ECO:0007669"/>
    <property type="project" value="InterPro"/>
</dbReference>
<evidence type="ECO:0000259" key="1">
    <source>
        <dbReference type="Pfam" id="PF01494"/>
    </source>
</evidence>
<dbReference type="STRING" id="1330330.IX53_02060"/>
<keyword evidence="3" id="KW-1185">Reference proteome</keyword>
<feature type="domain" description="FAD-binding" evidence="1">
    <location>
        <begin position="5"/>
        <end position="135"/>
    </location>
</feature>
<dbReference type="InterPro" id="IPR050407">
    <property type="entry name" value="Geranylgeranyl_reductase"/>
</dbReference>
<dbReference type="SUPFAM" id="SSF51905">
    <property type="entry name" value="FAD/NAD(P)-binding domain"/>
    <property type="match status" value="1"/>
</dbReference>
<dbReference type="Proteomes" id="UP000035159">
    <property type="component" value="Chromosome"/>
</dbReference>
<dbReference type="PANTHER" id="PTHR42685">
    <property type="entry name" value="GERANYLGERANYL DIPHOSPHATE REDUCTASE"/>
    <property type="match status" value="1"/>
</dbReference>
<dbReference type="PANTHER" id="PTHR42685:SF22">
    <property type="entry name" value="CONDITIONED MEDIUM FACTOR RECEPTOR 1"/>
    <property type="match status" value="1"/>
</dbReference>
<dbReference type="KEGG" id="kpf:IX53_02060"/>
<evidence type="ECO:0000313" key="3">
    <source>
        <dbReference type="Proteomes" id="UP000035159"/>
    </source>
</evidence>
<gene>
    <name evidence="2" type="ORF">IX53_02060</name>
</gene>
<dbReference type="Pfam" id="PF01494">
    <property type="entry name" value="FAD_binding_3"/>
    <property type="match status" value="1"/>
</dbReference>